<protein>
    <submittedName>
        <fullName evidence="9">MOK protein</fullName>
    </submittedName>
</protein>
<dbReference type="Pfam" id="PF00069">
    <property type="entry name" value="Pkinase"/>
    <property type="match status" value="1"/>
</dbReference>
<dbReference type="Gene3D" id="1.10.510.10">
    <property type="entry name" value="Transferase(Phosphotransferase) domain 1"/>
    <property type="match status" value="1"/>
</dbReference>
<evidence type="ECO:0000256" key="6">
    <source>
        <dbReference type="SAM" id="MobiDB-lite"/>
    </source>
</evidence>
<dbReference type="CDD" id="cd07831">
    <property type="entry name" value="STKc_MOK"/>
    <property type="match status" value="1"/>
</dbReference>
<dbReference type="FunFam" id="3.30.200.20:FF:000271">
    <property type="entry name" value="MAPK/MAK/MRK overlapping kinase"/>
    <property type="match status" value="1"/>
</dbReference>
<dbReference type="GO" id="GO:0005524">
    <property type="term" value="F:ATP binding"/>
    <property type="evidence" value="ECO:0007669"/>
    <property type="project" value="UniProtKB-KW"/>
</dbReference>
<comment type="caution">
    <text evidence="9">The sequence shown here is derived from an EMBL/GenBank/DDBJ whole genome shotgun (WGS) entry which is preliminary data.</text>
</comment>
<keyword evidence="3" id="KW-0547">Nucleotide-binding</keyword>
<dbReference type="GO" id="GO:0004482">
    <property type="term" value="F:mRNA 5'-cap (guanine-N7-)-methyltransferase activity"/>
    <property type="evidence" value="ECO:0007669"/>
    <property type="project" value="UniProtKB-EC"/>
</dbReference>
<feature type="compositionally biased region" description="Polar residues" evidence="6">
    <location>
        <begin position="1163"/>
        <end position="1172"/>
    </location>
</feature>
<dbReference type="PROSITE" id="PS51562">
    <property type="entry name" value="RNA_CAP0_MT"/>
    <property type="match status" value="1"/>
</dbReference>
<feature type="domain" description="Protein kinase" evidence="7">
    <location>
        <begin position="865"/>
        <end position="1148"/>
    </location>
</feature>
<comment type="catalytic activity">
    <reaction evidence="5">
        <text>a 5'-end (5'-triphosphoguanosine)-ribonucleoside in mRNA + S-adenosyl-L-methionine = a 5'-end (N(7)-methyl 5'-triphosphoguanosine)-ribonucleoside in mRNA + S-adenosyl-L-homocysteine</text>
        <dbReference type="Rhea" id="RHEA:67008"/>
        <dbReference type="Rhea" id="RHEA-COMP:17166"/>
        <dbReference type="Rhea" id="RHEA-COMP:17167"/>
        <dbReference type="ChEBI" id="CHEBI:57856"/>
        <dbReference type="ChEBI" id="CHEBI:59789"/>
        <dbReference type="ChEBI" id="CHEBI:156461"/>
        <dbReference type="ChEBI" id="CHEBI:167617"/>
        <dbReference type="EC" id="2.1.1.56"/>
    </reaction>
</comment>
<keyword evidence="4" id="KW-0067">ATP-binding</keyword>
<dbReference type="PANTHER" id="PTHR24055">
    <property type="entry name" value="MITOGEN-ACTIVATED PROTEIN KINASE"/>
    <property type="match status" value="1"/>
</dbReference>
<dbReference type="InterPro" id="IPR050117">
    <property type="entry name" value="MAPK"/>
</dbReference>
<organism evidence="9 10">
    <name type="scientific">Symbiodinium natans</name>
    <dbReference type="NCBI Taxonomy" id="878477"/>
    <lineage>
        <taxon>Eukaryota</taxon>
        <taxon>Sar</taxon>
        <taxon>Alveolata</taxon>
        <taxon>Dinophyceae</taxon>
        <taxon>Suessiales</taxon>
        <taxon>Symbiodiniaceae</taxon>
        <taxon>Symbiodinium</taxon>
    </lineage>
</organism>
<dbReference type="CDD" id="cd02440">
    <property type="entry name" value="AdoMet_MTases"/>
    <property type="match status" value="1"/>
</dbReference>
<dbReference type="SUPFAM" id="SSF56112">
    <property type="entry name" value="Protein kinase-like (PK-like)"/>
    <property type="match status" value="1"/>
</dbReference>
<dbReference type="InterPro" id="IPR014729">
    <property type="entry name" value="Rossmann-like_a/b/a_fold"/>
</dbReference>
<dbReference type="Proteomes" id="UP000604046">
    <property type="component" value="Unassembled WGS sequence"/>
</dbReference>
<evidence type="ECO:0000313" key="9">
    <source>
        <dbReference type="EMBL" id="CAE7023159.1"/>
    </source>
</evidence>
<dbReference type="InterPro" id="IPR004821">
    <property type="entry name" value="Cyt_trans-like"/>
</dbReference>
<dbReference type="InterPro" id="IPR000719">
    <property type="entry name" value="Prot_kinase_dom"/>
</dbReference>
<accession>A0A812I837</accession>
<feature type="compositionally biased region" description="Basic and acidic residues" evidence="6">
    <location>
        <begin position="1193"/>
        <end position="1205"/>
    </location>
</feature>
<dbReference type="Gene3D" id="3.40.50.620">
    <property type="entry name" value="HUPs"/>
    <property type="match status" value="1"/>
</dbReference>
<evidence type="ECO:0000256" key="2">
    <source>
        <dbReference type="ARBA" id="ARBA00022679"/>
    </source>
</evidence>
<dbReference type="InterPro" id="IPR011009">
    <property type="entry name" value="Kinase-like_dom_sf"/>
</dbReference>
<feature type="region of interest" description="Disordered" evidence="6">
    <location>
        <begin position="1313"/>
        <end position="1389"/>
    </location>
</feature>
<evidence type="ECO:0000256" key="5">
    <source>
        <dbReference type="ARBA" id="ARBA00044712"/>
    </source>
</evidence>
<dbReference type="PROSITE" id="PS00108">
    <property type="entry name" value="PROTEIN_KINASE_ST"/>
    <property type="match status" value="1"/>
</dbReference>
<dbReference type="OrthoDB" id="10248867at2759"/>
<evidence type="ECO:0000259" key="8">
    <source>
        <dbReference type="PROSITE" id="PS51562"/>
    </source>
</evidence>
<gene>
    <name evidence="9" type="primary">MOK</name>
    <name evidence="9" type="ORF">SNAT2548_LOCUS2998</name>
</gene>
<dbReference type="Pfam" id="PF03291">
    <property type="entry name" value="mRNA_G-N7_MeTrfase"/>
    <property type="match status" value="1"/>
</dbReference>
<dbReference type="InterPro" id="IPR029063">
    <property type="entry name" value="SAM-dependent_MTases_sf"/>
</dbReference>
<dbReference type="PROSITE" id="PS50011">
    <property type="entry name" value="PROTEIN_KINASE_DOM"/>
    <property type="match status" value="1"/>
</dbReference>
<dbReference type="EMBL" id="CAJNDS010000180">
    <property type="protein sequence ID" value="CAE7023159.1"/>
    <property type="molecule type" value="Genomic_DNA"/>
</dbReference>
<feature type="domain" description="MRNA cap 0 methyltransferase" evidence="8">
    <location>
        <begin position="343"/>
        <end position="656"/>
    </location>
</feature>
<dbReference type="InterPro" id="IPR004971">
    <property type="entry name" value="mRNA_G-N7_MeTrfase_dom"/>
</dbReference>
<keyword evidence="2" id="KW-0808">Transferase</keyword>
<dbReference type="InterPro" id="IPR008271">
    <property type="entry name" value="Ser/Thr_kinase_AS"/>
</dbReference>
<feature type="compositionally biased region" description="Polar residues" evidence="6">
    <location>
        <begin position="1351"/>
        <end position="1372"/>
    </location>
</feature>
<evidence type="ECO:0000259" key="7">
    <source>
        <dbReference type="PROSITE" id="PS50011"/>
    </source>
</evidence>
<dbReference type="SMART" id="SM00220">
    <property type="entry name" value="S_TKc"/>
    <property type="match status" value="1"/>
</dbReference>
<evidence type="ECO:0000256" key="1">
    <source>
        <dbReference type="ARBA" id="ARBA00022603"/>
    </source>
</evidence>
<dbReference type="GO" id="GO:0004672">
    <property type="term" value="F:protein kinase activity"/>
    <property type="evidence" value="ECO:0007669"/>
    <property type="project" value="InterPro"/>
</dbReference>
<dbReference type="SUPFAM" id="SSF53335">
    <property type="entry name" value="S-adenosyl-L-methionine-dependent methyltransferases"/>
    <property type="match status" value="1"/>
</dbReference>
<evidence type="ECO:0000256" key="3">
    <source>
        <dbReference type="ARBA" id="ARBA00022741"/>
    </source>
</evidence>
<keyword evidence="10" id="KW-1185">Reference proteome</keyword>
<feature type="compositionally biased region" description="Low complexity" evidence="6">
    <location>
        <begin position="1322"/>
        <end position="1333"/>
    </location>
</feature>
<evidence type="ECO:0000256" key="4">
    <source>
        <dbReference type="ARBA" id="ARBA00022840"/>
    </source>
</evidence>
<dbReference type="SUPFAM" id="SSF52374">
    <property type="entry name" value="Nucleotidylyl transferase"/>
    <property type="match status" value="1"/>
</dbReference>
<reference evidence="9" key="1">
    <citation type="submission" date="2021-02" db="EMBL/GenBank/DDBJ databases">
        <authorList>
            <person name="Dougan E. K."/>
            <person name="Rhodes N."/>
            <person name="Thang M."/>
            <person name="Chan C."/>
        </authorList>
    </citation>
    <scope>NUCLEOTIDE SEQUENCE</scope>
</reference>
<dbReference type="NCBIfam" id="TIGR00125">
    <property type="entry name" value="cyt_tran_rel"/>
    <property type="match status" value="1"/>
</dbReference>
<dbReference type="FunFam" id="1.10.510.10:FF:000773">
    <property type="entry name" value="MOK protein kinase"/>
    <property type="match status" value="1"/>
</dbReference>
<feature type="region of interest" description="Disordered" evidence="6">
    <location>
        <begin position="1163"/>
        <end position="1258"/>
    </location>
</feature>
<name>A0A812I837_9DINO</name>
<dbReference type="Gene3D" id="3.40.50.150">
    <property type="entry name" value="Vaccinia Virus protein VP39"/>
    <property type="match status" value="1"/>
</dbReference>
<proteinExistence type="predicted"/>
<dbReference type="Gene3D" id="3.30.200.20">
    <property type="entry name" value="Phosphorylase Kinase, domain 1"/>
    <property type="match status" value="1"/>
</dbReference>
<evidence type="ECO:0000313" key="10">
    <source>
        <dbReference type="Proteomes" id="UP000604046"/>
    </source>
</evidence>
<keyword evidence="1" id="KW-0489">Methyltransferase</keyword>
<sequence length="1389" mass="154601">MNKWTGNERTKGGSLVYKVVAERYITNFNNAVLDAELACASLSPDADAAGNADSERGNYLRQLTRLGLKQYLYCGPTHRALVGVYFGTFDPLHENHFRLVLCALRRCGACRVVLVPNQGSNPYKPSCSPLSERIHCIEERLKAAEAAHDIEPGEVVVRAEAGANNWPQRERVAQELELHELAESRASATVVLLLGEDSFLKSLKQASGKHRNSGIFQLQTKPRRLIVFPRAQDESAILQMVPEKLRAWVQVAPYRDLVEGLSSSKIRSWLKSGGKVPPSTVHPVVWNRLLQEERSWDMQEDLEDDFSDESGQASIAEGGAVCQDPRTHYDAMAPQSMEQRLSSPTVRLRNFNSFAKAGLLEQFLSKVLREVRGEDPQISVLDLGCGKGGDLKKLVNSGMTAYCGVDVSFSSLEVLVQRLQELGQKLASAKHGALGRARDPLWEVSLVHADCWQQQLESAWDLGARHGTARAQLGKTWFHVVTSQMACHYAFHSQESVEVMLHNVSTRLCRGGYFIGTVPNASRIIQLERARREGSEPQTTGKRLFQIDFSKEEWEKVEAVWDLWRQDGAVEVDSRAFGVMYTFNLADAVEACPEPLVHFPSFIALAKRQGLRLCLGPLPLTDFVAAVDMKAELGRLRRIYAFEGRDAAVIMAITMNVPCEYALRMPNHADMSRTYTRLSIVISSIAFFCFWWHWEQSNFDQLLVLTSVMKKNLTDLSNWQAGCLWTPMRLPNNEKLRACTLHSPSAKRRTPTFPDVKKFLMVTSPSAAILRRCRKFQVTSSAAQSPKKLATVAVQKSVLCPPLSMRGGEVGLVAARMRCLAPRYFGRAFTAERVNAPARKARFGCINVLFTTRASVGCTQAFSLKELISKKGEGTFSEVLKAQSIKSGKHVAIKCMKNHFDSIDQVNNLREIQALRRLAGHPNIIKLHEVLYDEPTGRLALVFELMDMNLYEAIKGRRHYLPEQKVKHYMYEMLKALDHMHRNGIFHRDVKPENLLLLDDEIKLADLGSCRGIYSRQPFTEYISTRWYRAPECLLTDGYYNFKMDLFAAGCVCFEIVALFPLFPGQNEMDQIQKIHNVLGTPPAELLARKFRRNASHMDFNFPEKKGTGIERLIPHADPELVELMKKLVRYDPDERILARQALKDPYFRELREAEKELATAVAQLQSTSGGSRSRDPMSKAGLSATSSVASNAEHENPEQTHEPSRSSSPAPEESRSGGLPTIRQERRKVGGMADSDEVHDDGMVLPPIGGLKGKRDSKMKTQTFKTAAAASLQKPGMVHGTMTVHGSMGGVHGAEKSLGVLGTSKGFNGTVSSTTGANTQSSMSSNGDPMSSTNPHSWTTTDHQDMRGVSSGSGTTADKMNSTWAPNSQRRYVSPFGAKMPGGGSKKR</sequence>
<dbReference type="Pfam" id="PF01467">
    <property type="entry name" value="CTP_transf_like"/>
    <property type="match status" value="1"/>
</dbReference>